<evidence type="ECO:0000256" key="3">
    <source>
        <dbReference type="ARBA" id="ARBA00022723"/>
    </source>
</evidence>
<dbReference type="Proteomes" id="UP001589683">
    <property type="component" value="Unassembled WGS sequence"/>
</dbReference>
<evidence type="ECO:0000256" key="1">
    <source>
        <dbReference type="ARBA" id="ARBA00010875"/>
    </source>
</evidence>
<gene>
    <name evidence="7 9" type="primary">ybeY</name>
    <name evidence="9" type="ORF">ACFFUT_14770</name>
</gene>
<evidence type="ECO:0000256" key="6">
    <source>
        <dbReference type="ARBA" id="ARBA00022833"/>
    </source>
</evidence>
<evidence type="ECO:0000256" key="2">
    <source>
        <dbReference type="ARBA" id="ARBA00022722"/>
    </source>
</evidence>
<feature type="binding site" evidence="7">
    <location>
        <position position="143"/>
    </location>
    <ligand>
        <name>Zn(2+)</name>
        <dbReference type="ChEBI" id="CHEBI:29105"/>
        <note>catalytic</note>
    </ligand>
</feature>
<dbReference type="PANTHER" id="PTHR46986:SF1">
    <property type="entry name" value="ENDORIBONUCLEASE YBEY, CHLOROPLASTIC"/>
    <property type="match status" value="1"/>
</dbReference>
<reference evidence="9 10" key="1">
    <citation type="submission" date="2024-09" db="EMBL/GenBank/DDBJ databases">
        <authorList>
            <person name="Sun Q."/>
            <person name="Mori K."/>
        </authorList>
    </citation>
    <scope>NUCLEOTIDE SEQUENCE [LARGE SCALE GENOMIC DNA]</scope>
    <source>
        <strain evidence="9 10">CECT 8726</strain>
    </source>
</reference>
<accession>A0ABV5JHV3</accession>
<keyword evidence="7" id="KW-0698">rRNA processing</keyword>
<keyword evidence="5 7" id="KW-0378">Hydrolase</keyword>
<dbReference type="NCBIfam" id="TIGR00043">
    <property type="entry name" value="rRNA maturation RNase YbeY"/>
    <property type="match status" value="1"/>
</dbReference>
<dbReference type="EMBL" id="JBHMEA010000048">
    <property type="protein sequence ID" value="MFB9233051.1"/>
    <property type="molecule type" value="Genomic_DNA"/>
</dbReference>
<keyword evidence="7" id="KW-0963">Cytoplasm</keyword>
<feature type="binding site" evidence="7">
    <location>
        <position position="133"/>
    </location>
    <ligand>
        <name>Zn(2+)</name>
        <dbReference type="ChEBI" id="CHEBI:29105"/>
        <note>catalytic</note>
    </ligand>
</feature>
<evidence type="ECO:0000256" key="4">
    <source>
        <dbReference type="ARBA" id="ARBA00022759"/>
    </source>
</evidence>
<dbReference type="RefSeq" id="WP_213889161.1">
    <property type="nucleotide sequence ID" value="NZ_JAGFNU010000006.1"/>
</dbReference>
<evidence type="ECO:0000256" key="7">
    <source>
        <dbReference type="HAMAP-Rule" id="MF_00009"/>
    </source>
</evidence>
<keyword evidence="2 7" id="KW-0540">Nuclease</keyword>
<dbReference type="Gene3D" id="3.40.390.30">
    <property type="entry name" value="Metalloproteases ('zincins'), catalytic domain"/>
    <property type="match status" value="1"/>
</dbReference>
<comment type="subcellular location">
    <subcellularLocation>
        <location evidence="7">Cytoplasm</location>
    </subcellularLocation>
</comment>
<evidence type="ECO:0000256" key="8">
    <source>
        <dbReference type="SAM" id="MobiDB-lite"/>
    </source>
</evidence>
<organism evidence="9 10">
    <name type="scientific">Pseudohalocynthiibacter aestuariivivens</name>
    <dbReference type="NCBI Taxonomy" id="1591409"/>
    <lineage>
        <taxon>Bacteria</taxon>
        <taxon>Pseudomonadati</taxon>
        <taxon>Pseudomonadota</taxon>
        <taxon>Alphaproteobacteria</taxon>
        <taxon>Rhodobacterales</taxon>
        <taxon>Paracoccaceae</taxon>
        <taxon>Pseudohalocynthiibacter</taxon>
    </lineage>
</organism>
<comment type="similarity">
    <text evidence="1 7">Belongs to the endoribonuclease YbeY family.</text>
</comment>
<evidence type="ECO:0000313" key="10">
    <source>
        <dbReference type="Proteomes" id="UP001589683"/>
    </source>
</evidence>
<keyword evidence="6 7" id="KW-0862">Zinc</keyword>
<dbReference type="PANTHER" id="PTHR46986">
    <property type="entry name" value="ENDORIBONUCLEASE YBEY, CHLOROPLASTIC"/>
    <property type="match status" value="1"/>
</dbReference>
<keyword evidence="10" id="KW-1185">Reference proteome</keyword>
<dbReference type="InterPro" id="IPR020549">
    <property type="entry name" value="YbeY_CS"/>
</dbReference>
<dbReference type="PROSITE" id="PS01306">
    <property type="entry name" value="UPF0054"/>
    <property type="match status" value="1"/>
</dbReference>
<comment type="caution">
    <text evidence="9">The sequence shown here is derived from an EMBL/GenBank/DDBJ whole genome shotgun (WGS) entry which is preliminary data.</text>
</comment>
<keyword evidence="4 7" id="KW-0255">Endonuclease</keyword>
<feature type="binding site" evidence="7">
    <location>
        <position position="137"/>
    </location>
    <ligand>
        <name>Zn(2+)</name>
        <dbReference type="ChEBI" id="CHEBI:29105"/>
        <note>catalytic</note>
    </ligand>
</feature>
<sequence>MPASDLVDTIVEDERWDALNLEALSQAAATATLKHLAHDPQKFEICVMGCNDARIAELNSEFREKPTATNVLSWPSEDRAADQPGGTPAPPGKDPTGMPVELGDIAISYETCLSEANAAAKSPKEHVTHLIVHGVLHLLGYDHICEEDAALMEGVEKEILADLGIADPYNI</sequence>
<keyword evidence="7" id="KW-0690">Ribosome biogenesis</keyword>
<evidence type="ECO:0000313" key="9">
    <source>
        <dbReference type="EMBL" id="MFB9233051.1"/>
    </source>
</evidence>
<dbReference type="EC" id="3.1.-.-" evidence="7"/>
<name>A0ABV5JHV3_9RHOB</name>
<comment type="function">
    <text evidence="7">Single strand-specific metallo-endoribonuclease involved in late-stage 70S ribosome quality control and in maturation of the 3' terminus of the 16S rRNA.</text>
</comment>
<dbReference type="InterPro" id="IPR023091">
    <property type="entry name" value="MetalPrtase_cat_dom_sf_prd"/>
</dbReference>
<feature type="region of interest" description="Disordered" evidence="8">
    <location>
        <begin position="67"/>
        <end position="97"/>
    </location>
</feature>
<keyword evidence="3 7" id="KW-0479">Metal-binding</keyword>
<comment type="cofactor">
    <cofactor evidence="7">
        <name>Zn(2+)</name>
        <dbReference type="ChEBI" id="CHEBI:29105"/>
    </cofactor>
    <text evidence="7">Binds 1 zinc ion.</text>
</comment>
<dbReference type="HAMAP" id="MF_00009">
    <property type="entry name" value="Endoribonucl_YbeY"/>
    <property type="match status" value="1"/>
</dbReference>
<dbReference type="InterPro" id="IPR002036">
    <property type="entry name" value="YbeY"/>
</dbReference>
<evidence type="ECO:0000256" key="5">
    <source>
        <dbReference type="ARBA" id="ARBA00022801"/>
    </source>
</evidence>
<dbReference type="SUPFAM" id="SSF55486">
    <property type="entry name" value="Metalloproteases ('zincins'), catalytic domain"/>
    <property type="match status" value="1"/>
</dbReference>
<protein>
    <recommendedName>
        <fullName evidence="7">Endoribonuclease YbeY</fullName>
        <ecNumber evidence="7">3.1.-.-</ecNumber>
    </recommendedName>
</protein>
<dbReference type="Pfam" id="PF02130">
    <property type="entry name" value="YbeY"/>
    <property type="match status" value="1"/>
</dbReference>
<proteinExistence type="inferred from homology"/>